<proteinExistence type="predicted"/>
<accession>A0A0C2MSY6</accession>
<keyword evidence="2" id="KW-1185">Reference proteome</keyword>
<dbReference type="AlphaFoldDB" id="A0A0C2MSY6"/>
<comment type="caution">
    <text evidence="1">The sequence shown here is derived from an EMBL/GenBank/DDBJ whole genome shotgun (WGS) entry which is preliminary data.</text>
</comment>
<evidence type="ECO:0000313" key="1">
    <source>
        <dbReference type="EMBL" id="KII67330.1"/>
    </source>
</evidence>
<dbReference type="EMBL" id="JWZT01003235">
    <property type="protein sequence ID" value="KII67330.1"/>
    <property type="molecule type" value="Genomic_DNA"/>
</dbReference>
<reference evidence="1 2" key="1">
    <citation type="journal article" date="2014" name="Genome Biol. Evol.">
        <title>The genome of the myxosporean Thelohanellus kitauei shows adaptations to nutrient acquisition within its fish host.</title>
        <authorList>
            <person name="Yang Y."/>
            <person name="Xiong J."/>
            <person name="Zhou Z."/>
            <person name="Huo F."/>
            <person name="Miao W."/>
            <person name="Ran C."/>
            <person name="Liu Y."/>
            <person name="Zhang J."/>
            <person name="Feng J."/>
            <person name="Wang M."/>
            <person name="Wang M."/>
            <person name="Wang L."/>
            <person name="Yao B."/>
        </authorList>
    </citation>
    <scope>NUCLEOTIDE SEQUENCE [LARGE SCALE GENOMIC DNA]</scope>
    <source>
        <strain evidence="1">Wuqing</strain>
    </source>
</reference>
<dbReference type="Proteomes" id="UP000031668">
    <property type="component" value="Unassembled WGS sequence"/>
</dbReference>
<protein>
    <submittedName>
        <fullName evidence="1">Uncharacterized protein</fullName>
    </submittedName>
</protein>
<evidence type="ECO:0000313" key="2">
    <source>
        <dbReference type="Proteomes" id="UP000031668"/>
    </source>
</evidence>
<organism evidence="1 2">
    <name type="scientific">Thelohanellus kitauei</name>
    <name type="common">Myxosporean</name>
    <dbReference type="NCBI Taxonomy" id="669202"/>
    <lineage>
        <taxon>Eukaryota</taxon>
        <taxon>Metazoa</taxon>
        <taxon>Cnidaria</taxon>
        <taxon>Myxozoa</taxon>
        <taxon>Myxosporea</taxon>
        <taxon>Bivalvulida</taxon>
        <taxon>Platysporina</taxon>
        <taxon>Myxobolidae</taxon>
        <taxon>Thelohanellus</taxon>
    </lineage>
</organism>
<name>A0A0C2MSY6_THEKT</name>
<sequence>MENQENQSSAFNSKNFERGNRSHPILTEQWNQHLRDSQAIWRQCSYRKEWKPSCKVYISQKNCCGISWMRIPHAKYGRRVICSSRGPTSEFHKTLKMVRVIPERRNDSSTIVLHKEYTINLLPIAQTSDV</sequence>
<gene>
    <name evidence="1" type="ORF">RF11_15590</name>
</gene>